<keyword evidence="3 5" id="KW-0777">Teichoic acid biosynthesis</keyword>
<gene>
    <name evidence="6" type="ORF">FC18_GL000573</name>
</gene>
<dbReference type="NCBIfam" id="TIGR00696">
    <property type="entry name" value="wecG_tagA_cpsF"/>
    <property type="match status" value="1"/>
</dbReference>
<keyword evidence="4 5" id="KW-0961">Cell wall biogenesis/degradation</keyword>
<comment type="pathway">
    <text evidence="5">Cell wall biogenesis; teichoic acid biosynthesis.</text>
</comment>
<dbReference type="PATRIC" id="fig|1291052.5.peg.584"/>
<dbReference type="InterPro" id="IPR034714">
    <property type="entry name" value="TagA_TarA"/>
</dbReference>
<dbReference type="Pfam" id="PF03808">
    <property type="entry name" value="Glyco_tran_WecG"/>
    <property type="match status" value="1"/>
</dbReference>
<comment type="similarity">
    <text evidence="5">Belongs to the glycosyltransferase 26 family. TagA/TarA subfamily.</text>
</comment>
<dbReference type="PANTHER" id="PTHR34136">
    <property type="match status" value="1"/>
</dbReference>
<organism evidence="6 7">
    <name type="scientific">Lacticaseibacillus sharpeae JCM 1186 = DSM 20505</name>
    <dbReference type="NCBI Taxonomy" id="1291052"/>
    <lineage>
        <taxon>Bacteria</taxon>
        <taxon>Bacillati</taxon>
        <taxon>Bacillota</taxon>
        <taxon>Bacilli</taxon>
        <taxon>Lactobacillales</taxon>
        <taxon>Lactobacillaceae</taxon>
        <taxon>Lacticaseibacillus</taxon>
    </lineage>
</organism>
<dbReference type="STRING" id="1291052.FC18_GL000573"/>
<comment type="catalytic activity">
    <reaction evidence="5">
        <text>UDP-N-acetyl-alpha-D-mannosamine + N-acetyl-alpha-D-glucosaminyl-di-trans,octa-cis-undecaprenyl diphosphate = N-acetyl-beta-D-mannosaminyl-(1-&gt;4)-N-acetyl-alpha-D-glucosaminyl di-trans,octa-cis-undecaprenyl diphosphate + UDP + H(+)</text>
        <dbReference type="Rhea" id="RHEA:16053"/>
        <dbReference type="ChEBI" id="CHEBI:15378"/>
        <dbReference type="ChEBI" id="CHEBI:58223"/>
        <dbReference type="ChEBI" id="CHEBI:62959"/>
        <dbReference type="ChEBI" id="CHEBI:68623"/>
        <dbReference type="ChEBI" id="CHEBI:132210"/>
        <dbReference type="EC" id="2.4.1.187"/>
    </reaction>
</comment>
<dbReference type="Proteomes" id="UP000051679">
    <property type="component" value="Unassembled WGS sequence"/>
</dbReference>
<accession>A0A0R1ZHG8</accession>
<dbReference type="GO" id="GO:0071555">
    <property type="term" value="P:cell wall organization"/>
    <property type="evidence" value="ECO:0007669"/>
    <property type="project" value="UniProtKB-KW"/>
</dbReference>
<evidence type="ECO:0000313" key="6">
    <source>
        <dbReference type="EMBL" id="KRM54353.1"/>
    </source>
</evidence>
<sequence length="233" mass="25804">MDFAKLNMQQTIKLIADRTSNAQGTFIVTANPEIVMYARDHPEYSGLIQRHADLVTADGIGIIKGASMLGTPLPERVTGYDLMLELLADADRTGKRVYLLGAKADVNQMAVARVAKDFPHLQIVGARDGYFDLEDLDVRQSIIGAQPDIVFAALGFPRQEQFLAALQPALPTAVLMGVGGSFDVLSGTAKRAPVWMQNAHLEWFYRLLKQPSRIGRMMVLPKFLVEVRKSQHR</sequence>
<dbReference type="GO" id="GO:0047244">
    <property type="term" value="F:N-acetylglucosaminyldiphosphoundecaprenol N-acetyl-beta-D-mannosaminyltransferase activity"/>
    <property type="evidence" value="ECO:0007669"/>
    <property type="project" value="UniProtKB-UniRule"/>
</dbReference>
<evidence type="ECO:0000256" key="1">
    <source>
        <dbReference type="ARBA" id="ARBA00022676"/>
    </source>
</evidence>
<comment type="function">
    <text evidence="5">Catalyzes the conversion of GlcNAc-PP-undecaprenol into ManNAc-GlcNAc-PP-undecaprenol, the first committed lipid intermediate in the de novo synthesis of teichoic acid.</text>
</comment>
<evidence type="ECO:0000256" key="5">
    <source>
        <dbReference type="HAMAP-Rule" id="MF_02070"/>
    </source>
</evidence>
<dbReference type="GO" id="GO:0019350">
    <property type="term" value="P:teichoic acid biosynthetic process"/>
    <property type="evidence" value="ECO:0007669"/>
    <property type="project" value="UniProtKB-UniRule"/>
</dbReference>
<comment type="caution">
    <text evidence="6">The sequence shown here is derived from an EMBL/GenBank/DDBJ whole genome shotgun (WGS) entry which is preliminary data.</text>
</comment>
<keyword evidence="2 5" id="KW-0808">Transferase</keyword>
<dbReference type="EMBL" id="AYYO01000056">
    <property type="protein sequence ID" value="KRM54353.1"/>
    <property type="molecule type" value="Genomic_DNA"/>
</dbReference>
<reference evidence="6 7" key="1">
    <citation type="journal article" date="2015" name="Genome Announc.">
        <title>Expanding the biotechnology potential of lactobacilli through comparative genomics of 213 strains and associated genera.</title>
        <authorList>
            <person name="Sun Z."/>
            <person name="Harris H.M."/>
            <person name="McCann A."/>
            <person name="Guo C."/>
            <person name="Argimon S."/>
            <person name="Zhang W."/>
            <person name="Yang X."/>
            <person name="Jeffery I.B."/>
            <person name="Cooney J.C."/>
            <person name="Kagawa T.F."/>
            <person name="Liu W."/>
            <person name="Song Y."/>
            <person name="Salvetti E."/>
            <person name="Wrobel A."/>
            <person name="Rasinkangas P."/>
            <person name="Parkhill J."/>
            <person name="Rea M.C."/>
            <person name="O'Sullivan O."/>
            <person name="Ritari J."/>
            <person name="Douillard F.P."/>
            <person name="Paul Ross R."/>
            <person name="Yang R."/>
            <person name="Briner A.E."/>
            <person name="Felis G.E."/>
            <person name="de Vos W.M."/>
            <person name="Barrangou R."/>
            <person name="Klaenhammer T.R."/>
            <person name="Caufield P.W."/>
            <person name="Cui Y."/>
            <person name="Zhang H."/>
            <person name="O'Toole P.W."/>
        </authorList>
    </citation>
    <scope>NUCLEOTIDE SEQUENCE [LARGE SCALE GENOMIC DNA]</scope>
    <source>
        <strain evidence="6 7">DSM 20505</strain>
    </source>
</reference>
<dbReference type="UniPathway" id="UPA00632"/>
<keyword evidence="1 5" id="KW-0328">Glycosyltransferase</keyword>
<dbReference type="InterPro" id="IPR004629">
    <property type="entry name" value="WecG_TagA_CpsF"/>
</dbReference>
<keyword evidence="7" id="KW-1185">Reference proteome</keyword>
<evidence type="ECO:0000256" key="3">
    <source>
        <dbReference type="ARBA" id="ARBA00022944"/>
    </source>
</evidence>
<dbReference type="AlphaFoldDB" id="A0A0R1ZHG8"/>
<proteinExistence type="inferred from homology"/>
<evidence type="ECO:0000313" key="7">
    <source>
        <dbReference type="Proteomes" id="UP000051679"/>
    </source>
</evidence>
<dbReference type="EC" id="2.4.1.187" evidence="5"/>
<protein>
    <recommendedName>
        <fullName evidence="5">N-acetylglucosaminyldiphosphoundecaprenol N-acetyl-beta-D-mannosaminyltransferase</fullName>
        <ecNumber evidence="5">2.4.1.187</ecNumber>
    </recommendedName>
    <alternativeName>
        <fullName evidence="5">N-acetylmannosaminyltransferase</fullName>
    </alternativeName>
    <alternativeName>
        <fullName evidence="5">UDP-N-acetylmannosamine transferase</fullName>
    </alternativeName>
    <alternativeName>
        <fullName evidence="5">UDP-N-acetylmannosamine:N-acetylglucosaminyl pyrophosphorylundecaprenol N-acetylmannosaminyltransferase</fullName>
    </alternativeName>
</protein>
<evidence type="ECO:0000256" key="4">
    <source>
        <dbReference type="ARBA" id="ARBA00023316"/>
    </source>
</evidence>
<name>A0A0R1ZHG8_9LACO</name>
<dbReference type="PANTHER" id="PTHR34136:SF1">
    <property type="entry name" value="UDP-N-ACETYL-D-MANNOSAMINURONIC ACID TRANSFERASE"/>
    <property type="match status" value="1"/>
</dbReference>
<dbReference type="HAMAP" id="MF_02070">
    <property type="entry name" value="TagA_TarA"/>
    <property type="match status" value="1"/>
</dbReference>
<evidence type="ECO:0000256" key="2">
    <source>
        <dbReference type="ARBA" id="ARBA00022679"/>
    </source>
</evidence>
<dbReference type="CDD" id="cd06533">
    <property type="entry name" value="Glyco_transf_WecG_TagA"/>
    <property type="match status" value="1"/>
</dbReference>